<dbReference type="EMBL" id="JAKUCV010005464">
    <property type="protein sequence ID" value="KAJ4831052.1"/>
    <property type="molecule type" value="Genomic_DNA"/>
</dbReference>
<evidence type="ECO:0000313" key="2">
    <source>
        <dbReference type="EMBL" id="KAJ4831052.1"/>
    </source>
</evidence>
<dbReference type="PANTHER" id="PTHR31286:SF167">
    <property type="entry name" value="OS09G0268800 PROTEIN"/>
    <property type="match status" value="1"/>
</dbReference>
<reference evidence="2" key="2">
    <citation type="journal article" date="2023" name="Plants (Basel)">
        <title>Annotation of the Turnera subulata (Passifloraceae) Draft Genome Reveals the S-Locus Evolved after the Divergence of Turneroideae from Passifloroideae in a Stepwise Manner.</title>
        <authorList>
            <person name="Henning P.M."/>
            <person name="Roalson E.H."/>
            <person name="Mir W."/>
            <person name="McCubbin A.G."/>
            <person name="Shore J.S."/>
        </authorList>
    </citation>
    <scope>NUCLEOTIDE SEQUENCE</scope>
    <source>
        <strain evidence="2">F60SS</strain>
    </source>
</reference>
<dbReference type="OrthoDB" id="1750606at2759"/>
<organism evidence="2 3">
    <name type="scientific">Turnera subulata</name>
    <dbReference type="NCBI Taxonomy" id="218843"/>
    <lineage>
        <taxon>Eukaryota</taxon>
        <taxon>Viridiplantae</taxon>
        <taxon>Streptophyta</taxon>
        <taxon>Embryophyta</taxon>
        <taxon>Tracheophyta</taxon>
        <taxon>Spermatophyta</taxon>
        <taxon>Magnoliopsida</taxon>
        <taxon>eudicotyledons</taxon>
        <taxon>Gunneridae</taxon>
        <taxon>Pentapetalae</taxon>
        <taxon>rosids</taxon>
        <taxon>fabids</taxon>
        <taxon>Malpighiales</taxon>
        <taxon>Passifloraceae</taxon>
        <taxon>Turnera</taxon>
    </lineage>
</organism>
<accession>A0A9Q0FIK5</accession>
<name>A0A9Q0FIK5_9ROSI</name>
<sequence length="180" mass="21029">MEPLRLVSKPVSKEEQPVLLGRIISDRIFCAYLVKGILQRAWNLVGHLRVKEMKPNIFLFTFDSEESKQRIFMEGPWSIQNKHIILKQWDPSRQLDEIDFTTTSFWVHVLGLPPSQMNKESAEIIGKQFFLKISNIQPEDEEDLRWVEFIRFKADLNALEPLVVGFDVEKEDGETGWVTL</sequence>
<dbReference type="AlphaFoldDB" id="A0A9Q0FIK5"/>
<dbReference type="InterPro" id="IPR040256">
    <property type="entry name" value="At4g02000-like"/>
</dbReference>
<protein>
    <recommendedName>
        <fullName evidence="1">DUF4283 domain-containing protein</fullName>
    </recommendedName>
</protein>
<dbReference type="InterPro" id="IPR025558">
    <property type="entry name" value="DUF4283"/>
</dbReference>
<feature type="domain" description="DUF4283" evidence="1">
    <location>
        <begin position="34"/>
        <end position="95"/>
    </location>
</feature>
<reference evidence="2" key="1">
    <citation type="submission" date="2022-02" db="EMBL/GenBank/DDBJ databases">
        <authorList>
            <person name="Henning P.M."/>
            <person name="McCubbin A.G."/>
            <person name="Shore J.S."/>
        </authorList>
    </citation>
    <scope>NUCLEOTIDE SEQUENCE</scope>
    <source>
        <strain evidence="2">F60SS</strain>
        <tissue evidence="2">Leaves</tissue>
    </source>
</reference>
<evidence type="ECO:0000259" key="1">
    <source>
        <dbReference type="Pfam" id="PF14111"/>
    </source>
</evidence>
<evidence type="ECO:0000313" key="3">
    <source>
        <dbReference type="Proteomes" id="UP001141552"/>
    </source>
</evidence>
<comment type="caution">
    <text evidence="2">The sequence shown here is derived from an EMBL/GenBank/DDBJ whole genome shotgun (WGS) entry which is preliminary data.</text>
</comment>
<proteinExistence type="predicted"/>
<dbReference type="Proteomes" id="UP001141552">
    <property type="component" value="Unassembled WGS sequence"/>
</dbReference>
<gene>
    <name evidence="2" type="ORF">Tsubulata_001789</name>
</gene>
<dbReference type="PANTHER" id="PTHR31286">
    <property type="entry name" value="GLYCINE-RICH CELL WALL STRUCTURAL PROTEIN 1.8-LIKE"/>
    <property type="match status" value="1"/>
</dbReference>
<dbReference type="Pfam" id="PF14111">
    <property type="entry name" value="DUF4283"/>
    <property type="match status" value="1"/>
</dbReference>
<keyword evidence="3" id="KW-1185">Reference proteome</keyword>